<dbReference type="GO" id="GO:0007156">
    <property type="term" value="P:homophilic cell adhesion via plasma membrane adhesion molecules"/>
    <property type="evidence" value="ECO:0007669"/>
    <property type="project" value="TreeGrafter"/>
</dbReference>
<dbReference type="VEuPathDB" id="VectorBase:CSON010924"/>
<dbReference type="InterPro" id="IPR003599">
    <property type="entry name" value="Ig_sub"/>
</dbReference>
<evidence type="ECO:0000256" key="8">
    <source>
        <dbReference type="ARBA" id="ARBA00023319"/>
    </source>
</evidence>
<protein>
    <submittedName>
        <fullName evidence="12">CSON010924 protein</fullName>
    </submittedName>
</protein>
<dbReference type="EMBL" id="UFQT01000456">
    <property type="protein sequence ID" value="SSX24561.1"/>
    <property type="molecule type" value="Genomic_DNA"/>
</dbReference>
<accession>A0A336M5D4</accession>
<keyword evidence="2" id="KW-1003">Cell membrane</keyword>
<organism evidence="12">
    <name type="scientific">Culicoides sonorensis</name>
    <name type="common">Biting midge</name>
    <dbReference type="NCBI Taxonomy" id="179676"/>
    <lineage>
        <taxon>Eukaryota</taxon>
        <taxon>Metazoa</taxon>
        <taxon>Ecdysozoa</taxon>
        <taxon>Arthropoda</taxon>
        <taxon>Hexapoda</taxon>
        <taxon>Insecta</taxon>
        <taxon>Pterygota</taxon>
        <taxon>Neoptera</taxon>
        <taxon>Endopterygota</taxon>
        <taxon>Diptera</taxon>
        <taxon>Nematocera</taxon>
        <taxon>Chironomoidea</taxon>
        <taxon>Ceratopogonidae</taxon>
        <taxon>Ceratopogoninae</taxon>
        <taxon>Culicoides</taxon>
        <taxon>Monoculicoides</taxon>
    </lineage>
</organism>
<name>A0A336M5D4_CULSO</name>
<feature type="signal peptide" evidence="9">
    <location>
        <begin position="1"/>
        <end position="20"/>
    </location>
</feature>
<keyword evidence="3 9" id="KW-0732">Signal</keyword>
<evidence type="ECO:0000259" key="10">
    <source>
        <dbReference type="PROSITE" id="PS50835"/>
    </source>
</evidence>
<dbReference type="InterPro" id="IPR013783">
    <property type="entry name" value="Ig-like_fold"/>
</dbReference>
<feature type="chain" id="PRO_5036062290" evidence="9">
    <location>
        <begin position="21"/>
        <end position="334"/>
    </location>
</feature>
<evidence type="ECO:0000313" key="12">
    <source>
        <dbReference type="EMBL" id="SSX24561.1"/>
    </source>
</evidence>
<dbReference type="InterPro" id="IPR007110">
    <property type="entry name" value="Ig-like_dom"/>
</dbReference>
<dbReference type="GO" id="GO:0030424">
    <property type="term" value="C:axon"/>
    <property type="evidence" value="ECO:0007669"/>
    <property type="project" value="TreeGrafter"/>
</dbReference>
<feature type="domain" description="Ig-like" evidence="10">
    <location>
        <begin position="25"/>
        <end position="125"/>
    </location>
</feature>
<evidence type="ECO:0000256" key="5">
    <source>
        <dbReference type="ARBA" id="ARBA00023136"/>
    </source>
</evidence>
<dbReference type="CDD" id="cd00096">
    <property type="entry name" value="Ig"/>
    <property type="match status" value="1"/>
</dbReference>
<dbReference type="PANTHER" id="PTHR10075">
    <property type="entry name" value="BASIGIN RELATED"/>
    <property type="match status" value="1"/>
</dbReference>
<dbReference type="FunFam" id="2.60.40.10:FF:000328">
    <property type="entry name" value="CLUMA_CG000981, isoform A"/>
    <property type="match status" value="1"/>
</dbReference>
<gene>
    <name evidence="12" type="primary">CSON010924</name>
</gene>
<evidence type="ECO:0000256" key="1">
    <source>
        <dbReference type="ARBA" id="ARBA00004236"/>
    </source>
</evidence>
<dbReference type="InterPro" id="IPR013106">
    <property type="entry name" value="Ig_V-set"/>
</dbReference>
<dbReference type="PANTHER" id="PTHR10075:SF14">
    <property type="entry name" value="CELL ADHESION MOLECULE DSCAM2-RELATED"/>
    <property type="match status" value="1"/>
</dbReference>
<keyword evidence="5" id="KW-0472">Membrane</keyword>
<evidence type="ECO:0000313" key="11">
    <source>
        <dbReference type="EMBL" id="SSX04196.1"/>
    </source>
</evidence>
<dbReference type="InterPro" id="IPR013098">
    <property type="entry name" value="Ig_I-set"/>
</dbReference>
<dbReference type="GO" id="GO:0098632">
    <property type="term" value="F:cell-cell adhesion mediator activity"/>
    <property type="evidence" value="ECO:0007669"/>
    <property type="project" value="TreeGrafter"/>
</dbReference>
<keyword evidence="8" id="KW-0393">Immunoglobulin domain</keyword>
<dbReference type="SMART" id="SM00409">
    <property type="entry name" value="IG"/>
    <property type="match status" value="3"/>
</dbReference>
<keyword evidence="4" id="KW-0677">Repeat</keyword>
<proteinExistence type="predicted"/>
<feature type="domain" description="Ig-like" evidence="10">
    <location>
        <begin position="136"/>
        <end position="221"/>
    </location>
</feature>
<dbReference type="OMA" id="CLAISME"/>
<dbReference type="AlphaFoldDB" id="A0A336M5D4"/>
<evidence type="ECO:0000256" key="4">
    <source>
        <dbReference type="ARBA" id="ARBA00022737"/>
    </source>
</evidence>
<keyword evidence="7" id="KW-0325">Glycoprotein</keyword>
<dbReference type="EMBL" id="UFQS01000456">
    <property type="protein sequence ID" value="SSX04196.1"/>
    <property type="molecule type" value="Genomic_DNA"/>
</dbReference>
<dbReference type="PROSITE" id="PS50835">
    <property type="entry name" value="IG_LIKE"/>
    <property type="match status" value="3"/>
</dbReference>
<dbReference type="SUPFAM" id="SSF48726">
    <property type="entry name" value="Immunoglobulin"/>
    <property type="match status" value="3"/>
</dbReference>
<dbReference type="GO" id="GO:0005886">
    <property type="term" value="C:plasma membrane"/>
    <property type="evidence" value="ECO:0007669"/>
    <property type="project" value="UniProtKB-SubCell"/>
</dbReference>
<dbReference type="Pfam" id="PF13927">
    <property type="entry name" value="Ig_3"/>
    <property type="match status" value="1"/>
</dbReference>
<sequence length="334" mass="37616">MNLFRYLFIFVLLFLNVCLSEEKKASIIFISPEQVKSIGQDVVMNCTVDNIGELPVFWNKKHRGVTTDQTVVSVNNNMLVNDPRYELVFVNGTTQTFSLKIKNIEVHDSGIYECQMVANFTTKITQVVELYVRSPPQIIDKATTLQVSVEENEDVKLKCYADGYPRPRITWTRDGGAILPAGGKSVQGQELKITKVRKEDRGIYFCTASNEVGEPVQKAITLEVDFRPVISVYRPKVAQAHGYSIDLECNVLAHPPSQIEWTKDGVVIYNDNQHEISHLGIVNDLTLSKVKILSVDTHNYGDYQCKATNKLGSAQARLNLYKPAIPIEYSRNAL</sequence>
<dbReference type="InterPro" id="IPR003598">
    <property type="entry name" value="Ig_sub2"/>
</dbReference>
<dbReference type="Pfam" id="PF07679">
    <property type="entry name" value="I-set"/>
    <property type="match status" value="1"/>
</dbReference>
<dbReference type="GO" id="GO:0070593">
    <property type="term" value="P:dendrite self-avoidance"/>
    <property type="evidence" value="ECO:0007669"/>
    <property type="project" value="TreeGrafter"/>
</dbReference>
<reference evidence="12" key="2">
    <citation type="submission" date="2018-07" db="EMBL/GenBank/DDBJ databases">
        <authorList>
            <person name="Quirk P.G."/>
            <person name="Krulwich T.A."/>
        </authorList>
    </citation>
    <scope>NUCLEOTIDE SEQUENCE</scope>
</reference>
<dbReference type="InterPro" id="IPR036179">
    <property type="entry name" value="Ig-like_dom_sf"/>
</dbReference>
<dbReference type="GO" id="GO:0007411">
    <property type="term" value="P:axon guidance"/>
    <property type="evidence" value="ECO:0007669"/>
    <property type="project" value="TreeGrafter"/>
</dbReference>
<evidence type="ECO:0000256" key="6">
    <source>
        <dbReference type="ARBA" id="ARBA00023157"/>
    </source>
</evidence>
<evidence type="ECO:0000256" key="7">
    <source>
        <dbReference type="ARBA" id="ARBA00023180"/>
    </source>
</evidence>
<evidence type="ECO:0000256" key="2">
    <source>
        <dbReference type="ARBA" id="ARBA00022475"/>
    </source>
</evidence>
<comment type="subcellular location">
    <subcellularLocation>
        <location evidence="1">Cell membrane</location>
    </subcellularLocation>
</comment>
<evidence type="ECO:0000256" key="3">
    <source>
        <dbReference type="ARBA" id="ARBA00022729"/>
    </source>
</evidence>
<feature type="domain" description="Ig-like" evidence="10">
    <location>
        <begin position="228"/>
        <end position="319"/>
    </location>
</feature>
<dbReference type="Gene3D" id="2.60.40.10">
    <property type="entry name" value="Immunoglobulins"/>
    <property type="match status" value="3"/>
</dbReference>
<evidence type="ECO:0000256" key="9">
    <source>
        <dbReference type="SAM" id="SignalP"/>
    </source>
</evidence>
<keyword evidence="6" id="KW-1015">Disulfide bond</keyword>
<reference evidence="11" key="1">
    <citation type="submission" date="2018-04" db="EMBL/GenBank/DDBJ databases">
        <authorList>
            <person name="Go L.Y."/>
            <person name="Mitchell J.A."/>
        </authorList>
    </citation>
    <scope>NUCLEOTIDE SEQUENCE</scope>
    <source>
        <tissue evidence="11">Whole organism</tissue>
    </source>
</reference>
<dbReference type="SMART" id="SM00408">
    <property type="entry name" value="IGc2"/>
    <property type="match status" value="3"/>
</dbReference>
<dbReference type="Pfam" id="PF07686">
    <property type="entry name" value="V-set"/>
    <property type="match status" value="1"/>
</dbReference>